<name>A0ABV9BEH8_9ACTN</name>
<feature type="region of interest" description="Disordered" evidence="1">
    <location>
        <begin position="128"/>
        <end position="168"/>
    </location>
</feature>
<dbReference type="Proteomes" id="UP001595990">
    <property type="component" value="Unassembled WGS sequence"/>
</dbReference>
<proteinExistence type="predicted"/>
<dbReference type="RefSeq" id="WP_358214072.1">
    <property type="nucleotide sequence ID" value="NZ_JBHSFS010000002.1"/>
</dbReference>
<protein>
    <recommendedName>
        <fullName evidence="4">HEAT repeat domain-containing protein</fullName>
    </recommendedName>
</protein>
<evidence type="ECO:0000313" key="3">
    <source>
        <dbReference type="Proteomes" id="UP001595990"/>
    </source>
</evidence>
<organism evidence="2 3">
    <name type="scientific">Streptomyces ehimensis</name>
    <dbReference type="NCBI Taxonomy" id="68195"/>
    <lineage>
        <taxon>Bacteria</taxon>
        <taxon>Bacillati</taxon>
        <taxon>Actinomycetota</taxon>
        <taxon>Actinomycetes</taxon>
        <taxon>Kitasatosporales</taxon>
        <taxon>Streptomycetaceae</taxon>
        <taxon>Streptomyces</taxon>
    </lineage>
</organism>
<evidence type="ECO:0000313" key="2">
    <source>
        <dbReference type="EMBL" id="MFC4512444.1"/>
    </source>
</evidence>
<gene>
    <name evidence="2" type="ORF">ACFPEN_05800</name>
</gene>
<dbReference type="EMBL" id="JBHSFS010000002">
    <property type="protein sequence ID" value="MFC4512444.1"/>
    <property type="molecule type" value="Genomic_DNA"/>
</dbReference>
<sequence>MEWAGRLVDRELRRAAGEALGALARSADYRDRADAGHALTAFAELPEAHGPLLELMLDPDDTYATRVTAGAVLRRRDRLDLPAVASALTVADPNHGDWIQTGSPGAENACCGTGPELDRQRTFRARAARKGRALDPRQGPPLVRPADRPLTTGLSGQEHALAVRRTVS</sequence>
<accession>A0ABV9BEH8</accession>
<evidence type="ECO:0000256" key="1">
    <source>
        <dbReference type="SAM" id="MobiDB-lite"/>
    </source>
</evidence>
<keyword evidence="3" id="KW-1185">Reference proteome</keyword>
<evidence type="ECO:0008006" key="4">
    <source>
        <dbReference type="Google" id="ProtNLM"/>
    </source>
</evidence>
<reference evidence="3" key="1">
    <citation type="journal article" date="2019" name="Int. J. Syst. Evol. Microbiol.">
        <title>The Global Catalogue of Microorganisms (GCM) 10K type strain sequencing project: providing services to taxonomists for standard genome sequencing and annotation.</title>
        <authorList>
            <consortium name="The Broad Institute Genomics Platform"/>
            <consortium name="The Broad Institute Genome Sequencing Center for Infectious Disease"/>
            <person name="Wu L."/>
            <person name="Ma J."/>
        </authorList>
    </citation>
    <scope>NUCLEOTIDE SEQUENCE [LARGE SCALE GENOMIC DNA]</scope>
    <source>
        <strain evidence="3">CECT 8064</strain>
    </source>
</reference>
<comment type="caution">
    <text evidence="2">The sequence shown here is derived from an EMBL/GenBank/DDBJ whole genome shotgun (WGS) entry which is preliminary data.</text>
</comment>